<dbReference type="AlphaFoldDB" id="A0AAJ0EHC8"/>
<dbReference type="RefSeq" id="XP_060447705.1">
    <property type="nucleotide sequence ID" value="XM_060582487.1"/>
</dbReference>
<dbReference type="Proteomes" id="UP001243989">
    <property type="component" value="Unassembled WGS sequence"/>
</dbReference>
<evidence type="ECO:0000313" key="1">
    <source>
        <dbReference type="EMBL" id="KAK1639098.1"/>
    </source>
</evidence>
<sequence>MFASQFHSPKLNVVYQPQSNRMALERRRHGWSREHRHRQSPYLKETSRAVLWLDVLVQLGWTNSKGPGVGLLKHIGRGERGTEEKKANQPASQASVGGEEQMFGWCSSSEFQCLQLATPKSPVSDHISLCPRFRLASNCAESTGGRSLAPVTPGAVCIKALGHGRDG</sequence>
<protein>
    <submittedName>
        <fullName evidence="1">Uncharacterized protein</fullName>
    </submittedName>
</protein>
<accession>A0AAJ0EHC8</accession>
<dbReference type="EMBL" id="JAHMHQ010000006">
    <property type="protein sequence ID" value="KAK1639098.1"/>
    <property type="molecule type" value="Genomic_DNA"/>
</dbReference>
<dbReference type="GeneID" id="85467349"/>
<evidence type="ECO:0000313" key="2">
    <source>
        <dbReference type="Proteomes" id="UP001243989"/>
    </source>
</evidence>
<proteinExistence type="predicted"/>
<comment type="caution">
    <text evidence="1">The sequence shown here is derived from an EMBL/GenBank/DDBJ whole genome shotgun (WGS) entry which is preliminary data.</text>
</comment>
<gene>
    <name evidence="1" type="ORF">BDP81DRAFT_196729</name>
</gene>
<name>A0AAJ0EHC8_9PEZI</name>
<organism evidence="1 2">
    <name type="scientific">Colletotrichum phormii</name>
    <dbReference type="NCBI Taxonomy" id="359342"/>
    <lineage>
        <taxon>Eukaryota</taxon>
        <taxon>Fungi</taxon>
        <taxon>Dikarya</taxon>
        <taxon>Ascomycota</taxon>
        <taxon>Pezizomycotina</taxon>
        <taxon>Sordariomycetes</taxon>
        <taxon>Hypocreomycetidae</taxon>
        <taxon>Glomerellales</taxon>
        <taxon>Glomerellaceae</taxon>
        <taxon>Colletotrichum</taxon>
        <taxon>Colletotrichum acutatum species complex</taxon>
    </lineage>
</organism>
<keyword evidence="2" id="KW-1185">Reference proteome</keyword>
<reference evidence="1" key="1">
    <citation type="submission" date="2021-06" db="EMBL/GenBank/DDBJ databases">
        <title>Comparative genomics, transcriptomics and evolutionary studies reveal genomic signatures of adaptation to plant cell wall in hemibiotrophic fungi.</title>
        <authorList>
            <consortium name="DOE Joint Genome Institute"/>
            <person name="Baroncelli R."/>
            <person name="Diaz J.F."/>
            <person name="Benocci T."/>
            <person name="Peng M."/>
            <person name="Battaglia E."/>
            <person name="Haridas S."/>
            <person name="Andreopoulos W."/>
            <person name="Labutti K."/>
            <person name="Pangilinan J."/>
            <person name="Floch G.L."/>
            <person name="Makela M.R."/>
            <person name="Henrissat B."/>
            <person name="Grigoriev I.V."/>
            <person name="Crouch J.A."/>
            <person name="De Vries R.P."/>
            <person name="Sukno S.A."/>
            <person name="Thon M.R."/>
        </authorList>
    </citation>
    <scope>NUCLEOTIDE SEQUENCE</scope>
    <source>
        <strain evidence="1">CBS 102054</strain>
    </source>
</reference>